<organism evidence="2">
    <name type="scientific">Laccaria bicolor (strain S238N-H82 / ATCC MYA-4686)</name>
    <name type="common">Bicoloured deceiver</name>
    <name type="synonym">Laccaria laccata var. bicolor</name>
    <dbReference type="NCBI Taxonomy" id="486041"/>
    <lineage>
        <taxon>Eukaryota</taxon>
        <taxon>Fungi</taxon>
        <taxon>Dikarya</taxon>
        <taxon>Basidiomycota</taxon>
        <taxon>Agaricomycotina</taxon>
        <taxon>Agaricomycetes</taxon>
        <taxon>Agaricomycetidae</taxon>
        <taxon>Agaricales</taxon>
        <taxon>Agaricineae</taxon>
        <taxon>Hydnangiaceae</taxon>
        <taxon>Laccaria</taxon>
    </lineage>
</organism>
<evidence type="ECO:0000313" key="1">
    <source>
        <dbReference type="EMBL" id="EDR07093.1"/>
    </source>
</evidence>
<name>B0DE82_LACBS</name>
<accession>B0DE82</accession>
<dbReference type="EMBL" id="DS547105">
    <property type="protein sequence ID" value="EDR07093.1"/>
    <property type="molecule type" value="Genomic_DNA"/>
</dbReference>
<dbReference type="AlphaFoldDB" id="B0DE82"/>
<reference evidence="1 2" key="1">
    <citation type="journal article" date="2008" name="Nature">
        <title>The genome of Laccaria bicolor provides insights into mycorrhizal symbiosis.</title>
        <authorList>
            <person name="Martin F."/>
            <person name="Aerts A."/>
            <person name="Ahren D."/>
            <person name="Brun A."/>
            <person name="Danchin E.G.J."/>
            <person name="Duchaussoy F."/>
            <person name="Gibon J."/>
            <person name="Kohler A."/>
            <person name="Lindquist E."/>
            <person name="Pereda V."/>
            <person name="Salamov A."/>
            <person name="Shapiro H.J."/>
            <person name="Wuyts J."/>
            <person name="Blaudez D."/>
            <person name="Buee M."/>
            <person name="Brokstein P."/>
            <person name="Canbaeck B."/>
            <person name="Cohen D."/>
            <person name="Courty P.E."/>
            <person name="Coutinho P.M."/>
            <person name="Delaruelle C."/>
            <person name="Detter J.C."/>
            <person name="Deveau A."/>
            <person name="DiFazio S."/>
            <person name="Duplessis S."/>
            <person name="Fraissinet-Tachet L."/>
            <person name="Lucic E."/>
            <person name="Frey-Klett P."/>
            <person name="Fourrey C."/>
            <person name="Feussner I."/>
            <person name="Gay G."/>
            <person name="Grimwood J."/>
            <person name="Hoegger P.J."/>
            <person name="Jain P."/>
            <person name="Kilaru S."/>
            <person name="Labbe J."/>
            <person name="Lin Y.C."/>
            <person name="Legue V."/>
            <person name="Le Tacon F."/>
            <person name="Marmeisse R."/>
            <person name="Melayah D."/>
            <person name="Montanini B."/>
            <person name="Muratet M."/>
            <person name="Nehls U."/>
            <person name="Niculita-Hirzel H."/>
            <person name="Oudot-Le Secq M.P."/>
            <person name="Peter M."/>
            <person name="Quesneville H."/>
            <person name="Rajashekar B."/>
            <person name="Reich M."/>
            <person name="Rouhier N."/>
            <person name="Schmutz J."/>
            <person name="Yin T."/>
            <person name="Chalot M."/>
            <person name="Henrissat B."/>
            <person name="Kuees U."/>
            <person name="Lucas S."/>
            <person name="Van de Peer Y."/>
            <person name="Podila G.K."/>
            <person name="Polle A."/>
            <person name="Pukkila P.J."/>
            <person name="Richardson P.M."/>
            <person name="Rouze P."/>
            <person name="Sanders I.R."/>
            <person name="Stajich J.E."/>
            <person name="Tunlid A."/>
            <person name="Tuskan G."/>
            <person name="Grigoriev I.V."/>
        </authorList>
    </citation>
    <scope>NUCLEOTIDE SEQUENCE [LARGE SCALE GENOMIC DNA]</scope>
    <source>
        <strain evidence="2">S238N-H82 / ATCC MYA-4686</strain>
    </source>
</reference>
<keyword evidence="2" id="KW-1185">Reference proteome</keyword>
<gene>
    <name evidence="1" type="ORF">LACBIDRAFT_328030</name>
</gene>
<dbReference type="KEGG" id="lbc:LACBIDRAFT_328030"/>
<proteinExistence type="predicted"/>
<evidence type="ECO:0000313" key="2">
    <source>
        <dbReference type="Proteomes" id="UP000001194"/>
    </source>
</evidence>
<sequence>MNAPRYPKCVSGLLGKLKCALSGVYEFLLDEDLRISHWQEIRSLVGMVQVERAMFGAIIVTITRLKANARVFKQVAGKDRMCSLVLFLDHDILAGTRYVPIANGIHSGSYAAK</sequence>
<dbReference type="InParanoid" id="B0DE82"/>
<dbReference type="Proteomes" id="UP000001194">
    <property type="component" value="Unassembled WGS sequence"/>
</dbReference>
<dbReference type="GeneID" id="6077829"/>
<protein>
    <submittedName>
        <fullName evidence="1">Predicted protein</fullName>
    </submittedName>
</protein>
<dbReference type="RefSeq" id="XP_001882024.1">
    <property type="nucleotide sequence ID" value="XM_001881989.1"/>
</dbReference>
<dbReference type="HOGENOM" id="CLU_2133942_0_0_1"/>